<dbReference type="AlphaFoldDB" id="A0A167GTQ9"/>
<feature type="compositionally biased region" description="Polar residues" evidence="1">
    <location>
        <begin position="193"/>
        <end position="203"/>
    </location>
</feature>
<name>A0A167GTQ9_CALVF</name>
<proteinExistence type="predicted"/>
<protein>
    <submittedName>
        <fullName evidence="2">Uncharacterized protein</fullName>
    </submittedName>
</protein>
<accession>A0A167GTQ9</accession>
<reference evidence="2 3" key="1">
    <citation type="journal article" date="2016" name="Mol. Biol. Evol.">
        <title>Comparative Genomics of Early-Diverging Mushroom-Forming Fungi Provides Insights into the Origins of Lignocellulose Decay Capabilities.</title>
        <authorList>
            <person name="Nagy L.G."/>
            <person name="Riley R."/>
            <person name="Tritt A."/>
            <person name="Adam C."/>
            <person name="Daum C."/>
            <person name="Floudas D."/>
            <person name="Sun H."/>
            <person name="Yadav J.S."/>
            <person name="Pangilinan J."/>
            <person name="Larsson K.H."/>
            <person name="Matsuura K."/>
            <person name="Barry K."/>
            <person name="Labutti K."/>
            <person name="Kuo R."/>
            <person name="Ohm R.A."/>
            <person name="Bhattacharya S.S."/>
            <person name="Shirouzu T."/>
            <person name="Yoshinaga Y."/>
            <person name="Martin F.M."/>
            <person name="Grigoriev I.V."/>
            <person name="Hibbett D.S."/>
        </authorList>
    </citation>
    <scope>NUCLEOTIDE SEQUENCE [LARGE SCALE GENOMIC DNA]</scope>
    <source>
        <strain evidence="2 3">TUFC12733</strain>
    </source>
</reference>
<feature type="region of interest" description="Disordered" evidence="1">
    <location>
        <begin position="181"/>
        <end position="203"/>
    </location>
</feature>
<gene>
    <name evidence="2" type="ORF">CALVIDRAFT_372792</name>
</gene>
<sequence>MSEVSWEDDCAGAMFARRANPHRHRSPSRERGRVVRPSAEERMRWELEKQRVTKLRQPVGHARALCWLACPWVCRRRTSCACRMRTSSPYTAAERYLPDQCSAAAHPTAPTPTAVLSPVLSTTSAQAQLPTIRKVQVQQMQAVPASPPPRVMQTVCGASSRTGATVARLFAGEVCPVARGVQSIEQPDDDNNDGTTSMRRGRP</sequence>
<evidence type="ECO:0000313" key="2">
    <source>
        <dbReference type="EMBL" id="KZO90899.1"/>
    </source>
</evidence>
<dbReference type="EMBL" id="KV417332">
    <property type="protein sequence ID" value="KZO90899.1"/>
    <property type="molecule type" value="Genomic_DNA"/>
</dbReference>
<keyword evidence="3" id="KW-1185">Reference proteome</keyword>
<organism evidence="2 3">
    <name type="scientific">Calocera viscosa (strain TUFC12733)</name>
    <dbReference type="NCBI Taxonomy" id="1330018"/>
    <lineage>
        <taxon>Eukaryota</taxon>
        <taxon>Fungi</taxon>
        <taxon>Dikarya</taxon>
        <taxon>Basidiomycota</taxon>
        <taxon>Agaricomycotina</taxon>
        <taxon>Dacrymycetes</taxon>
        <taxon>Dacrymycetales</taxon>
        <taxon>Dacrymycetaceae</taxon>
        <taxon>Calocera</taxon>
    </lineage>
</organism>
<evidence type="ECO:0000256" key="1">
    <source>
        <dbReference type="SAM" id="MobiDB-lite"/>
    </source>
</evidence>
<dbReference type="Proteomes" id="UP000076738">
    <property type="component" value="Unassembled WGS sequence"/>
</dbReference>
<evidence type="ECO:0000313" key="3">
    <source>
        <dbReference type="Proteomes" id="UP000076738"/>
    </source>
</evidence>